<gene>
    <name evidence="1" type="ORF">B0H16DRAFT_548277</name>
</gene>
<evidence type="ECO:0000313" key="2">
    <source>
        <dbReference type="Proteomes" id="UP001215598"/>
    </source>
</evidence>
<protein>
    <submittedName>
        <fullName evidence="1">Uncharacterized protein</fullName>
    </submittedName>
</protein>
<evidence type="ECO:0000313" key="1">
    <source>
        <dbReference type="EMBL" id="KAJ7761398.1"/>
    </source>
</evidence>
<dbReference type="AlphaFoldDB" id="A0AAD7JF51"/>
<organism evidence="1 2">
    <name type="scientific">Mycena metata</name>
    <dbReference type="NCBI Taxonomy" id="1033252"/>
    <lineage>
        <taxon>Eukaryota</taxon>
        <taxon>Fungi</taxon>
        <taxon>Dikarya</taxon>
        <taxon>Basidiomycota</taxon>
        <taxon>Agaricomycotina</taxon>
        <taxon>Agaricomycetes</taxon>
        <taxon>Agaricomycetidae</taxon>
        <taxon>Agaricales</taxon>
        <taxon>Marasmiineae</taxon>
        <taxon>Mycenaceae</taxon>
        <taxon>Mycena</taxon>
    </lineage>
</organism>
<comment type="caution">
    <text evidence="1">The sequence shown here is derived from an EMBL/GenBank/DDBJ whole genome shotgun (WGS) entry which is preliminary data.</text>
</comment>
<name>A0AAD7JF51_9AGAR</name>
<dbReference type="EMBL" id="JARKIB010000035">
    <property type="protein sequence ID" value="KAJ7761398.1"/>
    <property type="molecule type" value="Genomic_DNA"/>
</dbReference>
<sequence>MGPCRAYRFLCFSVSSVHLLPPPDIVRDLAPYPPRTDALPLRAISLSLCCKLRLAASPRPSHGCPMNVSRMRRRDAFLPNINTVTLRATQTPHPGVEACLKSARANRFLIGQCGTVQFSAHSVRKCDPLASARLTLTCFIEI</sequence>
<keyword evidence="2" id="KW-1185">Reference proteome</keyword>
<reference evidence="1" key="1">
    <citation type="submission" date="2023-03" db="EMBL/GenBank/DDBJ databases">
        <title>Massive genome expansion in bonnet fungi (Mycena s.s.) driven by repeated elements and novel gene families across ecological guilds.</title>
        <authorList>
            <consortium name="Lawrence Berkeley National Laboratory"/>
            <person name="Harder C.B."/>
            <person name="Miyauchi S."/>
            <person name="Viragh M."/>
            <person name="Kuo A."/>
            <person name="Thoen E."/>
            <person name="Andreopoulos B."/>
            <person name="Lu D."/>
            <person name="Skrede I."/>
            <person name="Drula E."/>
            <person name="Henrissat B."/>
            <person name="Morin E."/>
            <person name="Kohler A."/>
            <person name="Barry K."/>
            <person name="LaButti K."/>
            <person name="Morin E."/>
            <person name="Salamov A."/>
            <person name="Lipzen A."/>
            <person name="Mereny Z."/>
            <person name="Hegedus B."/>
            <person name="Baldrian P."/>
            <person name="Stursova M."/>
            <person name="Weitz H."/>
            <person name="Taylor A."/>
            <person name="Grigoriev I.V."/>
            <person name="Nagy L.G."/>
            <person name="Martin F."/>
            <person name="Kauserud H."/>
        </authorList>
    </citation>
    <scope>NUCLEOTIDE SEQUENCE</scope>
    <source>
        <strain evidence="1">CBHHK182m</strain>
    </source>
</reference>
<proteinExistence type="predicted"/>
<dbReference type="Proteomes" id="UP001215598">
    <property type="component" value="Unassembled WGS sequence"/>
</dbReference>
<accession>A0AAD7JF51</accession>